<accession>A0ACB6QM36</accession>
<evidence type="ECO:0000313" key="2">
    <source>
        <dbReference type="Proteomes" id="UP000799755"/>
    </source>
</evidence>
<reference evidence="1" key="1">
    <citation type="journal article" date="2020" name="Stud. Mycol.">
        <title>101 Dothideomycetes genomes: a test case for predicting lifestyles and emergence of pathogens.</title>
        <authorList>
            <person name="Haridas S."/>
            <person name="Albert R."/>
            <person name="Binder M."/>
            <person name="Bloem J."/>
            <person name="Labutti K."/>
            <person name="Salamov A."/>
            <person name="Andreopoulos B."/>
            <person name="Baker S."/>
            <person name="Barry K."/>
            <person name="Bills G."/>
            <person name="Bluhm B."/>
            <person name="Cannon C."/>
            <person name="Castanera R."/>
            <person name="Culley D."/>
            <person name="Daum C."/>
            <person name="Ezra D."/>
            <person name="Gonzalez J."/>
            <person name="Henrissat B."/>
            <person name="Kuo A."/>
            <person name="Liang C."/>
            <person name="Lipzen A."/>
            <person name="Lutzoni F."/>
            <person name="Magnuson J."/>
            <person name="Mondo S."/>
            <person name="Nolan M."/>
            <person name="Ohm R."/>
            <person name="Pangilinan J."/>
            <person name="Park H.-J."/>
            <person name="Ramirez L."/>
            <person name="Alfaro M."/>
            <person name="Sun H."/>
            <person name="Tritt A."/>
            <person name="Yoshinaga Y."/>
            <person name="Zwiers L.-H."/>
            <person name="Turgeon B."/>
            <person name="Goodwin S."/>
            <person name="Spatafora J."/>
            <person name="Crous P."/>
            <person name="Grigoriev I."/>
        </authorList>
    </citation>
    <scope>NUCLEOTIDE SEQUENCE</scope>
    <source>
        <strain evidence="1">ATCC 200398</strain>
    </source>
</reference>
<protein>
    <submittedName>
        <fullName evidence="1">Uncharacterized protein</fullName>
    </submittedName>
</protein>
<keyword evidence="2" id="KW-1185">Reference proteome</keyword>
<organism evidence="1 2">
    <name type="scientific">Lindgomyces ingoldianus</name>
    <dbReference type="NCBI Taxonomy" id="673940"/>
    <lineage>
        <taxon>Eukaryota</taxon>
        <taxon>Fungi</taxon>
        <taxon>Dikarya</taxon>
        <taxon>Ascomycota</taxon>
        <taxon>Pezizomycotina</taxon>
        <taxon>Dothideomycetes</taxon>
        <taxon>Pleosporomycetidae</taxon>
        <taxon>Pleosporales</taxon>
        <taxon>Lindgomycetaceae</taxon>
        <taxon>Lindgomyces</taxon>
    </lineage>
</organism>
<evidence type="ECO:0000313" key="1">
    <source>
        <dbReference type="EMBL" id="KAF2467966.1"/>
    </source>
</evidence>
<dbReference type="Proteomes" id="UP000799755">
    <property type="component" value="Unassembled WGS sequence"/>
</dbReference>
<comment type="caution">
    <text evidence="1">The sequence shown here is derived from an EMBL/GenBank/DDBJ whole genome shotgun (WGS) entry which is preliminary data.</text>
</comment>
<proteinExistence type="predicted"/>
<gene>
    <name evidence="1" type="ORF">BDR25DRAFT_316570</name>
</gene>
<sequence>MLPLSHPSALLAYTLCVSGLVNGSPTMSRRGGNNPLANNLSPDYGPVGACTDPNDYSTPEKRANIWFHSHGGELAEYYLRNEGTEKHDTVDWVQDIFKLLFPNSDPAQMSCTGSETSCGVGTLDCKKDFDNRDYLERLDWLKGNLTNDLPILVDDFQVDKETDKELNFYAILAGALGMAAGATAANPAISGPLGALGGISAIIANTKPPNQDSAFEKMGKVKADLAKITSATCEQAYKAITQIQDAIHGREGTSEDMLPAEMLHEDDFSAEYQHKIPKVMGAGAWLLEHPDQNLRADFKEVGNRMMQTLAIHLMRVFNQAYLFIFTDSSADKCVGGGAVWDPDANLCYSFGSIAKHDVFGNELQTYSIQGNNDFAKPLWDKYGADRLITYRNIIDCWLNNDSKIGVPTLSATSPGTDIKRCFFSIEVKKGSLDNAANTVWMNLVPEEEFPNFSGEDKINNGGYPAACKYRTWEGTNNCRQWPVAYNMD</sequence>
<dbReference type="EMBL" id="MU003518">
    <property type="protein sequence ID" value="KAF2467966.1"/>
    <property type="molecule type" value="Genomic_DNA"/>
</dbReference>
<name>A0ACB6QM36_9PLEO</name>